<evidence type="ECO:0000313" key="10">
    <source>
        <dbReference type="Proteomes" id="UP000198211"/>
    </source>
</evidence>
<dbReference type="InterPro" id="IPR036458">
    <property type="entry name" value="Na:dicarbo_symporter_sf"/>
</dbReference>
<keyword evidence="7" id="KW-0769">Symport</keyword>
<sequence length="587" mass="62327">MSAPSMLSPVSGFSSDASSFLYGGHAPNARPAPPHSATLRTNFTSAANDPSGGTARPNSAVPAAAEDDTSESPDAAFRHFRTPANDPGMPFSGMVVSASPLYGRASKRNMVFILLAIILGSVVGFVLKNFEIDATTAQWVMTPGNLFVRAVQCVVVPMVLVNLVVATADITNKGLGKRLGFRVTVFLLASIALAIVQGLLTGVIMHSVFETYRNDEVTSSTDAIFGIQCGNGKYLEAGDDGVVTCSATEVSGSSQFSLDDVNSALVRNEALTGTNTTMSDNVLSIINQIVPGNIMAAFISNTLLSIAAFSLPLGVTLAYSFHGPTNLNPLLEFFREVNETLVHMVHWILRFIPLAVLSLLAGSLATSLEDSVADHPLRMVLQLVAALALSVLLHMLVVVPIAFVLLTRRNPFRFMRQMLPAYVYSLGCSSSMATMPLSLHCIETSREVPCPIMHFVLSVGTSLHMPGTAIYLALLVHFMADVAGVIDAQSGTIMLVSFLGVLLCTITAPPVPSGALTVLTAAWNIVFPDSAIPDNLYALVVASDAFLDRFVTLCNVNAQAMLCRVLADQVDENEAGQAGQVQQYASR</sequence>
<feature type="transmembrane region" description="Helical" evidence="7">
    <location>
        <begin position="110"/>
        <end position="127"/>
    </location>
</feature>
<keyword evidence="2 7" id="KW-0813">Transport</keyword>
<name>A0A225VW06_9STRA</name>
<feature type="transmembrane region" description="Helical" evidence="7">
    <location>
        <begin position="294"/>
        <end position="319"/>
    </location>
</feature>
<keyword evidence="3" id="KW-1003">Cell membrane</keyword>
<protein>
    <recommendedName>
        <fullName evidence="7">Amino acid transporter</fullName>
    </recommendedName>
</protein>
<comment type="caution">
    <text evidence="9">The sequence shown here is derived from an EMBL/GenBank/DDBJ whole genome shotgun (WGS) entry which is preliminary data.</text>
</comment>
<feature type="transmembrane region" description="Helical" evidence="7">
    <location>
        <begin position="452"/>
        <end position="480"/>
    </location>
</feature>
<evidence type="ECO:0000256" key="6">
    <source>
        <dbReference type="ARBA" id="ARBA00023136"/>
    </source>
</evidence>
<dbReference type="GO" id="GO:0005886">
    <property type="term" value="C:plasma membrane"/>
    <property type="evidence" value="ECO:0007669"/>
    <property type="project" value="UniProtKB-SubCell"/>
</dbReference>
<feature type="transmembrane region" description="Helical" evidence="7">
    <location>
        <begin position="419"/>
        <end position="440"/>
    </location>
</feature>
<evidence type="ECO:0000256" key="1">
    <source>
        <dbReference type="ARBA" id="ARBA00004651"/>
    </source>
</evidence>
<dbReference type="PRINTS" id="PR00173">
    <property type="entry name" value="EDTRNSPORT"/>
</dbReference>
<feature type="transmembrane region" description="Helical" evidence="7">
    <location>
        <begin position="492"/>
        <end position="511"/>
    </location>
</feature>
<proteinExistence type="inferred from homology"/>
<dbReference type="GO" id="GO:0015293">
    <property type="term" value="F:symporter activity"/>
    <property type="evidence" value="ECO:0007669"/>
    <property type="project" value="UniProtKB-UniRule"/>
</dbReference>
<evidence type="ECO:0000256" key="7">
    <source>
        <dbReference type="RuleBase" id="RU361216"/>
    </source>
</evidence>
<comment type="subcellular location">
    <subcellularLocation>
        <location evidence="1">Cell membrane</location>
        <topology evidence="1">Multi-pass membrane protein</topology>
    </subcellularLocation>
    <subcellularLocation>
        <location evidence="7">Membrane</location>
        <topology evidence="7">Multi-pass membrane protein</topology>
    </subcellularLocation>
</comment>
<dbReference type="OrthoDB" id="5877963at2759"/>
<dbReference type="PANTHER" id="PTHR42865:SF7">
    <property type="entry name" value="PROTON_GLUTAMATE-ASPARTATE SYMPORTER"/>
    <property type="match status" value="1"/>
</dbReference>
<dbReference type="PANTHER" id="PTHR42865">
    <property type="entry name" value="PROTON/GLUTAMATE-ASPARTATE SYMPORTER"/>
    <property type="match status" value="1"/>
</dbReference>
<feature type="transmembrane region" description="Helical" evidence="7">
    <location>
        <begin position="380"/>
        <end position="407"/>
    </location>
</feature>
<comment type="similarity">
    <text evidence="7">Belongs to the dicarboxylate/amino acid:cation symporter (DAACS) (TC 2.A.23) family.</text>
</comment>
<dbReference type="InterPro" id="IPR001991">
    <property type="entry name" value="Na-dicarboxylate_symporter"/>
</dbReference>
<organism evidence="9 10">
    <name type="scientific">Phytophthora megakarya</name>
    <dbReference type="NCBI Taxonomy" id="4795"/>
    <lineage>
        <taxon>Eukaryota</taxon>
        <taxon>Sar</taxon>
        <taxon>Stramenopiles</taxon>
        <taxon>Oomycota</taxon>
        <taxon>Peronosporomycetes</taxon>
        <taxon>Peronosporales</taxon>
        <taxon>Peronosporaceae</taxon>
        <taxon>Phytophthora</taxon>
    </lineage>
</organism>
<dbReference type="STRING" id="4795.A0A225VW06"/>
<feature type="transmembrane region" description="Helical" evidence="7">
    <location>
        <begin position="340"/>
        <end position="360"/>
    </location>
</feature>
<feature type="region of interest" description="Disordered" evidence="8">
    <location>
        <begin position="24"/>
        <end position="84"/>
    </location>
</feature>
<evidence type="ECO:0000256" key="3">
    <source>
        <dbReference type="ARBA" id="ARBA00022475"/>
    </source>
</evidence>
<keyword evidence="4 7" id="KW-0812">Transmembrane</keyword>
<dbReference type="AlphaFoldDB" id="A0A225VW06"/>
<keyword evidence="6 7" id="KW-0472">Membrane</keyword>
<dbReference type="Proteomes" id="UP000198211">
    <property type="component" value="Unassembled WGS sequence"/>
</dbReference>
<dbReference type="SUPFAM" id="SSF118215">
    <property type="entry name" value="Proton glutamate symport protein"/>
    <property type="match status" value="1"/>
</dbReference>
<dbReference type="Pfam" id="PF00375">
    <property type="entry name" value="SDF"/>
    <property type="match status" value="1"/>
</dbReference>
<keyword evidence="10" id="KW-1185">Reference proteome</keyword>
<feature type="transmembrane region" description="Helical" evidence="7">
    <location>
        <begin position="179"/>
        <end position="205"/>
    </location>
</feature>
<keyword evidence="5 7" id="KW-1133">Transmembrane helix</keyword>
<dbReference type="EMBL" id="NBNE01002954">
    <property type="protein sequence ID" value="OWZ08987.1"/>
    <property type="molecule type" value="Genomic_DNA"/>
</dbReference>
<gene>
    <name evidence="9" type="ORF">PHMEG_00018379</name>
</gene>
<accession>A0A225VW06</accession>
<evidence type="ECO:0000256" key="2">
    <source>
        <dbReference type="ARBA" id="ARBA00022448"/>
    </source>
</evidence>
<dbReference type="Gene3D" id="1.10.3860.10">
    <property type="entry name" value="Sodium:dicarboxylate symporter"/>
    <property type="match status" value="1"/>
</dbReference>
<evidence type="ECO:0000256" key="8">
    <source>
        <dbReference type="SAM" id="MobiDB-lite"/>
    </source>
</evidence>
<evidence type="ECO:0000313" key="9">
    <source>
        <dbReference type="EMBL" id="OWZ08987.1"/>
    </source>
</evidence>
<feature type="compositionally biased region" description="Polar residues" evidence="8">
    <location>
        <begin position="38"/>
        <end position="48"/>
    </location>
</feature>
<evidence type="ECO:0000256" key="5">
    <source>
        <dbReference type="ARBA" id="ARBA00022989"/>
    </source>
</evidence>
<feature type="transmembrane region" description="Helical" evidence="7">
    <location>
        <begin position="147"/>
        <end position="167"/>
    </location>
</feature>
<evidence type="ECO:0000256" key="4">
    <source>
        <dbReference type="ARBA" id="ARBA00022692"/>
    </source>
</evidence>
<reference evidence="10" key="1">
    <citation type="submission" date="2017-03" db="EMBL/GenBank/DDBJ databases">
        <title>Phytopthora megakarya and P. palmivora, two closely related causual agents of cacao black pod achieved similar genome size and gene model numbers by different mechanisms.</title>
        <authorList>
            <person name="Ali S."/>
            <person name="Shao J."/>
            <person name="Larry D.J."/>
            <person name="Kronmiller B."/>
            <person name="Shen D."/>
            <person name="Strem M.D."/>
            <person name="Melnick R.L."/>
            <person name="Guiltinan M.J."/>
            <person name="Tyler B.M."/>
            <person name="Meinhardt L.W."/>
            <person name="Bailey B.A."/>
        </authorList>
    </citation>
    <scope>NUCLEOTIDE SEQUENCE [LARGE SCALE GENOMIC DNA]</scope>
    <source>
        <strain evidence="10">zdho120</strain>
    </source>
</reference>